<evidence type="ECO:0000313" key="2">
    <source>
        <dbReference type="Proteomes" id="UP001164539"/>
    </source>
</evidence>
<proteinExistence type="predicted"/>
<evidence type="ECO:0000313" key="1">
    <source>
        <dbReference type="EMBL" id="KAJ4719947.1"/>
    </source>
</evidence>
<dbReference type="Proteomes" id="UP001164539">
    <property type="component" value="Chromosome 4"/>
</dbReference>
<gene>
    <name evidence="1" type="ORF">OWV82_007855</name>
</gene>
<name>A0ACC1Y860_MELAZ</name>
<dbReference type="EMBL" id="CM051397">
    <property type="protein sequence ID" value="KAJ4719947.1"/>
    <property type="molecule type" value="Genomic_DNA"/>
</dbReference>
<protein>
    <submittedName>
        <fullName evidence="1">Folylpolyglutamate synthase</fullName>
    </submittedName>
</protein>
<accession>A0ACC1Y860</accession>
<sequence length="534" mass="59188">MAERETVTPYDEAMDALSSLITKRTRADKSNNGDRFELLGDYVKILELDEAISQMKIIHVAGTKGKGSTCTFAESILRNCGFRTGLFTSPHLIDVRERFRLDGVDICEEKFLAYFWWCYDRLKEKTTEDVPMPSYFRFLALLAFKIFSAEQVDVAILEVGLGGRFDATNVVQKPVVCGISSLGYDHMEILGYTLGEIAGEKAGIFKYGVPAFTVPQPDEAMRVLEENASKLDVPLRMAPPLDASLLNGLKLGLEGEHQYSNAGLAIALCSTWLQRTGHLEINYLDQTGPLPEQFIKGLTMANLQGRAQIVPDPYINSETSGDLVFYLDGAHSPESMEVCARWFSLAIGEDNQQKTLGFQPPDSSGSAVEFLPGHHDGRSIKNSAQILLFNCMSVRDPQLLLPRLMKTCASRGVYFKKALFVPNVSLYFKVGSHVSLTGAQVDLSWQFALQRVWENLMQGDKGGEAKNTDAGSEDVKDDTELSARSCENSAVFSSLPLAIKWLRESVQQNQSLRFQVLVTGSLHLVGDVLRIVKK</sequence>
<comment type="caution">
    <text evidence="1">The sequence shown here is derived from an EMBL/GenBank/DDBJ whole genome shotgun (WGS) entry which is preliminary data.</text>
</comment>
<reference evidence="1 2" key="1">
    <citation type="journal article" date="2023" name="Science">
        <title>Complex scaffold remodeling in plant triterpene biosynthesis.</title>
        <authorList>
            <person name="De La Pena R."/>
            <person name="Hodgson H."/>
            <person name="Liu J.C."/>
            <person name="Stephenson M.J."/>
            <person name="Martin A.C."/>
            <person name="Owen C."/>
            <person name="Harkess A."/>
            <person name="Leebens-Mack J."/>
            <person name="Jimenez L.E."/>
            <person name="Osbourn A."/>
            <person name="Sattely E.S."/>
        </authorList>
    </citation>
    <scope>NUCLEOTIDE SEQUENCE [LARGE SCALE GENOMIC DNA]</scope>
    <source>
        <strain evidence="2">cv. JPN11</strain>
        <tissue evidence="1">Leaf</tissue>
    </source>
</reference>
<keyword evidence="2" id="KW-1185">Reference proteome</keyword>
<organism evidence="1 2">
    <name type="scientific">Melia azedarach</name>
    <name type="common">Chinaberry tree</name>
    <dbReference type="NCBI Taxonomy" id="155640"/>
    <lineage>
        <taxon>Eukaryota</taxon>
        <taxon>Viridiplantae</taxon>
        <taxon>Streptophyta</taxon>
        <taxon>Embryophyta</taxon>
        <taxon>Tracheophyta</taxon>
        <taxon>Spermatophyta</taxon>
        <taxon>Magnoliopsida</taxon>
        <taxon>eudicotyledons</taxon>
        <taxon>Gunneridae</taxon>
        <taxon>Pentapetalae</taxon>
        <taxon>rosids</taxon>
        <taxon>malvids</taxon>
        <taxon>Sapindales</taxon>
        <taxon>Meliaceae</taxon>
        <taxon>Melia</taxon>
    </lineage>
</organism>